<dbReference type="GO" id="GO:0016887">
    <property type="term" value="F:ATP hydrolysis activity"/>
    <property type="evidence" value="ECO:0007669"/>
    <property type="project" value="InterPro"/>
</dbReference>
<evidence type="ECO:0000256" key="2">
    <source>
        <dbReference type="ARBA" id="ARBA00022741"/>
    </source>
</evidence>
<dbReference type="HOGENOM" id="CLU_000604_1_2_9"/>
<dbReference type="InterPro" id="IPR003593">
    <property type="entry name" value="AAA+_ATPase"/>
</dbReference>
<dbReference type="GO" id="GO:0005524">
    <property type="term" value="F:ATP binding"/>
    <property type="evidence" value="ECO:0007669"/>
    <property type="project" value="UniProtKB-KW"/>
</dbReference>
<keyword evidence="1" id="KW-0813">Transport</keyword>
<dbReference type="SUPFAM" id="SSF52540">
    <property type="entry name" value="P-loop containing nucleoside triphosphate hydrolases"/>
    <property type="match status" value="1"/>
</dbReference>
<dbReference type="AlphaFoldDB" id="D9SQG4"/>
<dbReference type="PANTHER" id="PTHR42711">
    <property type="entry name" value="ABC TRANSPORTER ATP-BINDING PROTEIN"/>
    <property type="match status" value="1"/>
</dbReference>
<reference evidence="5 6" key="1">
    <citation type="submission" date="2010-08" db="EMBL/GenBank/DDBJ databases">
        <title>Complete sequence of Clostridium cellulovorans 743B.</title>
        <authorList>
            <consortium name="US DOE Joint Genome Institute"/>
            <person name="Lucas S."/>
            <person name="Copeland A."/>
            <person name="Lapidus A."/>
            <person name="Cheng J.-F."/>
            <person name="Bruce D."/>
            <person name="Goodwin L."/>
            <person name="Pitluck S."/>
            <person name="Chertkov O."/>
            <person name="Detter J.C."/>
            <person name="Han C."/>
            <person name="Tapia R."/>
            <person name="Land M."/>
            <person name="Hauser L."/>
            <person name="Chang Y.-J."/>
            <person name="Jeffries C."/>
            <person name="Kyrpides N."/>
            <person name="Ivanova N."/>
            <person name="Mikhailova N."/>
            <person name="Hemme C.L."/>
            <person name="Woyke T."/>
        </authorList>
    </citation>
    <scope>NUCLEOTIDE SEQUENCE [LARGE SCALE GENOMIC DNA]</scope>
    <source>
        <strain evidence="6">ATCC 35296 / DSM 3052 / OCM 3 / 743B</strain>
    </source>
</reference>
<dbReference type="STRING" id="573061.Clocel_0455"/>
<accession>D9SQG4</accession>
<dbReference type="Pfam" id="PF00005">
    <property type="entry name" value="ABC_tran"/>
    <property type="match status" value="1"/>
</dbReference>
<evidence type="ECO:0000313" key="6">
    <source>
        <dbReference type="Proteomes" id="UP000002730"/>
    </source>
</evidence>
<protein>
    <submittedName>
        <fullName evidence="5">ABC transporter related</fullName>
    </submittedName>
</protein>
<dbReference type="EMBL" id="CP002160">
    <property type="protein sequence ID" value="ADL50231.1"/>
    <property type="molecule type" value="Genomic_DNA"/>
</dbReference>
<dbReference type="Proteomes" id="UP000002730">
    <property type="component" value="Chromosome"/>
</dbReference>
<dbReference type="InterPro" id="IPR003439">
    <property type="entry name" value="ABC_transporter-like_ATP-bd"/>
</dbReference>
<organism evidence="5 6">
    <name type="scientific">Clostridium cellulovorans (strain ATCC 35296 / DSM 3052 / OCM 3 / 743B)</name>
    <dbReference type="NCBI Taxonomy" id="573061"/>
    <lineage>
        <taxon>Bacteria</taxon>
        <taxon>Bacillati</taxon>
        <taxon>Bacillota</taxon>
        <taxon>Clostridia</taxon>
        <taxon>Eubacteriales</taxon>
        <taxon>Clostridiaceae</taxon>
        <taxon>Clostridium</taxon>
    </lineage>
</organism>
<dbReference type="KEGG" id="ccb:Clocel_0455"/>
<dbReference type="RefSeq" id="WP_010074999.1">
    <property type="nucleotide sequence ID" value="NC_014393.1"/>
</dbReference>
<evidence type="ECO:0000313" key="5">
    <source>
        <dbReference type="EMBL" id="ADL50231.1"/>
    </source>
</evidence>
<dbReference type="OrthoDB" id="9804819at2"/>
<dbReference type="PROSITE" id="PS50893">
    <property type="entry name" value="ABC_TRANSPORTER_2"/>
    <property type="match status" value="1"/>
</dbReference>
<evidence type="ECO:0000259" key="4">
    <source>
        <dbReference type="PROSITE" id="PS50893"/>
    </source>
</evidence>
<keyword evidence="2" id="KW-0547">Nucleotide-binding</keyword>
<dbReference type="Gene3D" id="3.40.50.300">
    <property type="entry name" value="P-loop containing nucleotide triphosphate hydrolases"/>
    <property type="match status" value="1"/>
</dbReference>
<dbReference type="InterPro" id="IPR050763">
    <property type="entry name" value="ABC_transporter_ATP-binding"/>
</dbReference>
<sequence>MIHLEEVSREFKSYKKEPGFKGAVKALFSKETVVKTAVDKVSFHIAEGEMVGYIGANGAGKSTTIKIMTGILVPTSGKCTVAGVVPYENRQKNAEKIGVVFGQRTQLWWDLPLTETYSILKEIYNVSDEDFKERMEFLNKVLDLDEFINSAVRTLSLGQRMRADLAASLLHNPKVLFLDEPTIGLDVVVKENMRKAIKEINQKYKTTVILTTHDLTDIEELCDRIIIIDKGKKIYDGSIEKIKREYGNKRILEMYVKNIKETSEIDVAKEFKLSAEECKTWTNDNSILVEFDKNKINMPEIVAYVMSKVQIVDMKIKETDIEDIVKMIYGHEVKL</sequence>
<dbReference type="InterPro" id="IPR017871">
    <property type="entry name" value="ABC_transporter-like_CS"/>
</dbReference>
<feature type="domain" description="ABC transporter" evidence="4">
    <location>
        <begin position="2"/>
        <end position="255"/>
    </location>
</feature>
<dbReference type="SMART" id="SM00382">
    <property type="entry name" value="AAA"/>
    <property type="match status" value="1"/>
</dbReference>
<dbReference type="InterPro" id="IPR027417">
    <property type="entry name" value="P-loop_NTPase"/>
</dbReference>
<proteinExistence type="predicted"/>
<keyword evidence="6" id="KW-1185">Reference proteome</keyword>
<dbReference type="eggNOG" id="COG4586">
    <property type="taxonomic scope" value="Bacteria"/>
</dbReference>
<name>D9SQG4_CLOC7</name>
<keyword evidence="3" id="KW-0067">ATP-binding</keyword>
<evidence type="ECO:0000256" key="3">
    <source>
        <dbReference type="ARBA" id="ARBA00022840"/>
    </source>
</evidence>
<gene>
    <name evidence="5" type="ordered locus">Clocel_0455</name>
</gene>
<dbReference type="PROSITE" id="PS00211">
    <property type="entry name" value="ABC_TRANSPORTER_1"/>
    <property type="match status" value="1"/>
</dbReference>
<dbReference type="PANTHER" id="PTHR42711:SF1">
    <property type="entry name" value="ABC-TRANSPORT PROTEIN, ATP-BINDING COMPONENT"/>
    <property type="match status" value="1"/>
</dbReference>
<evidence type="ECO:0000256" key="1">
    <source>
        <dbReference type="ARBA" id="ARBA00022448"/>
    </source>
</evidence>